<dbReference type="EMBL" id="FNFU01000001">
    <property type="protein sequence ID" value="SDJ91666.1"/>
    <property type="molecule type" value="Genomic_DNA"/>
</dbReference>
<feature type="transmembrane region" description="Helical" evidence="1">
    <location>
        <begin position="80"/>
        <end position="101"/>
    </location>
</feature>
<evidence type="ECO:0000313" key="2">
    <source>
        <dbReference type="EMBL" id="SDJ91666.1"/>
    </source>
</evidence>
<feature type="transmembrane region" description="Helical" evidence="1">
    <location>
        <begin position="113"/>
        <end position="138"/>
    </location>
</feature>
<sequence length="149" mass="16205">MTSTASPRTTSSASRRVGYAVSVAINGVLLYLVNVWPGWQIIPFLTEDFRDVLGLVNASLIAGMVVNLFNLLLDWRWVRALGDLVTLAIGLAGLVLFWQVFPFDFPDGFDWSLLVRIVIVLAMVGTVIGIIVQVVTLIRSLAGSGDADK</sequence>
<evidence type="ECO:0000256" key="1">
    <source>
        <dbReference type="SAM" id="Phobius"/>
    </source>
</evidence>
<gene>
    <name evidence="2" type="ORF">SAMN05216282_101280</name>
</gene>
<dbReference type="AlphaFoldDB" id="A0A1G8XMM9"/>
<accession>A0A1G8XMM9</accession>
<proteinExistence type="predicted"/>
<dbReference type="OrthoDB" id="3789019at2"/>
<keyword evidence="1" id="KW-1133">Transmembrane helix</keyword>
<dbReference type="STRING" id="386301.SAMN05216282_101280"/>
<feature type="transmembrane region" description="Helical" evidence="1">
    <location>
        <begin position="17"/>
        <end position="33"/>
    </location>
</feature>
<keyword evidence="3" id="KW-1185">Reference proteome</keyword>
<dbReference type="Proteomes" id="UP000198701">
    <property type="component" value="Unassembled WGS sequence"/>
</dbReference>
<keyword evidence="1" id="KW-0472">Membrane</keyword>
<evidence type="ECO:0000313" key="3">
    <source>
        <dbReference type="Proteomes" id="UP000198701"/>
    </source>
</evidence>
<feature type="transmembrane region" description="Helical" evidence="1">
    <location>
        <begin position="53"/>
        <end position="73"/>
    </location>
</feature>
<protein>
    <submittedName>
        <fullName evidence="2">Uncharacterized protein</fullName>
    </submittedName>
</protein>
<keyword evidence="1" id="KW-0812">Transmembrane</keyword>
<organism evidence="2 3">
    <name type="scientific">Cryobacterium psychrotolerans</name>
    <dbReference type="NCBI Taxonomy" id="386301"/>
    <lineage>
        <taxon>Bacteria</taxon>
        <taxon>Bacillati</taxon>
        <taxon>Actinomycetota</taxon>
        <taxon>Actinomycetes</taxon>
        <taxon>Micrococcales</taxon>
        <taxon>Microbacteriaceae</taxon>
        <taxon>Cryobacterium</taxon>
    </lineage>
</organism>
<name>A0A1G8XMM9_9MICO</name>
<reference evidence="2 3" key="1">
    <citation type="submission" date="2016-10" db="EMBL/GenBank/DDBJ databases">
        <authorList>
            <person name="de Groot N.N."/>
        </authorList>
    </citation>
    <scope>NUCLEOTIDE SEQUENCE [LARGE SCALE GENOMIC DNA]</scope>
    <source>
        <strain evidence="2 3">CGMCC 1.5382</strain>
    </source>
</reference>
<dbReference type="RefSeq" id="WP_092321279.1">
    <property type="nucleotide sequence ID" value="NZ_FNFU01000001.1"/>
</dbReference>